<feature type="chain" id="PRO_5040460963" evidence="3">
    <location>
        <begin position="24"/>
        <end position="317"/>
    </location>
</feature>
<name>A0A9Q0AKU8_9PEZI</name>
<dbReference type="Proteomes" id="UP000829685">
    <property type="component" value="Unassembled WGS sequence"/>
</dbReference>
<keyword evidence="5" id="KW-1185">Reference proteome</keyword>
<evidence type="ECO:0000313" key="4">
    <source>
        <dbReference type="EMBL" id="KAI1860465.1"/>
    </source>
</evidence>
<feature type="compositionally biased region" description="Polar residues" evidence="1">
    <location>
        <begin position="112"/>
        <end position="131"/>
    </location>
</feature>
<dbReference type="AlphaFoldDB" id="A0A9Q0AKU8"/>
<keyword evidence="3" id="KW-0732">Signal</keyword>
<evidence type="ECO:0000313" key="5">
    <source>
        <dbReference type="Proteomes" id="UP000829685"/>
    </source>
</evidence>
<proteinExistence type="predicted"/>
<evidence type="ECO:0000256" key="2">
    <source>
        <dbReference type="SAM" id="Phobius"/>
    </source>
</evidence>
<protein>
    <submittedName>
        <fullName evidence="4">Uncharacterized protein</fullName>
    </submittedName>
</protein>
<reference evidence="4" key="1">
    <citation type="submission" date="2021-03" db="EMBL/GenBank/DDBJ databases">
        <title>Revisited historic fungal species revealed as producer of novel bioactive compounds through whole genome sequencing and comparative genomics.</title>
        <authorList>
            <person name="Vignolle G.A."/>
            <person name="Hochenegger N."/>
            <person name="Mach R.L."/>
            <person name="Mach-Aigner A.R."/>
            <person name="Javad Rahimi M."/>
            <person name="Salim K.A."/>
            <person name="Chan C.M."/>
            <person name="Lim L.B.L."/>
            <person name="Cai F."/>
            <person name="Druzhinina I.S."/>
            <person name="U'Ren J.M."/>
            <person name="Derntl C."/>
        </authorList>
    </citation>
    <scope>NUCLEOTIDE SEQUENCE</scope>
    <source>
        <strain evidence="4">TUCIM 5799</strain>
    </source>
</reference>
<feature type="transmembrane region" description="Helical" evidence="2">
    <location>
        <begin position="173"/>
        <end position="193"/>
    </location>
</feature>
<evidence type="ECO:0000256" key="1">
    <source>
        <dbReference type="SAM" id="MobiDB-lite"/>
    </source>
</evidence>
<gene>
    <name evidence="4" type="ORF">JX265_009864</name>
</gene>
<keyword evidence="2" id="KW-0812">Transmembrane</keyword>
<feature type="signal peptide" evidence="3">
    <location>
        <begin position="1"/>
        <end position="23"/>
    </location>
</feature>
<accession>A0A9Q0AKU8</accession>
<evidence type="ECO:0000256" key="3">
    <source>
        <dbReference type="SAM" id="SignalP"/>
    </source>
</evidence>
<keyword evidence="2" id="KW-1133">Transmembrane helix</keyword>
<dbReference type="EMBL" id="JAFIMR010000031">
    <property type="protein sequence ID" value="KAI1860465.1"/>
    <property type="molecule type" value="Genomic_DNA"/>
</dbReference>
<comment type="caution">
    <text evidence="4">The sequence shown here is derived from an EMBL/GenBank/DDBJ whole genome shotgun (WGS) entry which is preliminary data.</text>
</comment>
<organism evidence="4 5">
    <name type="scientific">Neoarthrinium moseri</name>
    <dbReference type="NCBI Taxonomy" id="1658444"/>
    <lineage>
        <taxon>Eukaryota</taxon>
        <taxon>Fungi</taxon>
        <taxon>Dikarya</taxon>
        <taxon>Ascomycota</taxon>
        <taxon>Pezizomycotina</taxon>
        <taxon>Sordariomycetes</taxon>
        <taxon>Xylariomycetidae</taxon>
        <taxon>Amphisphaeriales</taxon>
        <taxon>Apiosporaceae</taxon>
        <taxon>Neoarthrinium</taxon>
    </lineage>
</organism>
<sequence length="317" mass="32357">MRQGSGTAFLLAYVLWLASVTKATIAWGGIGGNISIDADTVSMNARGAGNPSDTQKQECYDKIGSQCAIPIDSPTRGLLSSTGTSGMPLSTVPITASTLQFEASTAASTVPSSISSGAARIDSNTGAQSRTDAMGPGLNTTAPSPGGEPGSGSEKSNDGSGGGGLSTGARAGIGVGAAIGGIGVLGGVALFFYRAGRRVSSSTEHSNDNGFGWFAKPELADTQFNGYEVEGSAAQGRPNPAEIHELEARQRTGKLEHQAVPVEIGTLEKLPEAYVREAMSSLPQLHYSTSISEAAMGIATNLKETTVSGQRQNSEEI</sequence>
<keyword evidence="2" id="KW-0472">Membrane</keyword>
<feature type="region of interest" description="Disordered" evidence="1">
    <location>
        <begin position="112"/>
        <end position="164"/>
    </location>
</feature>